<dbReference type="AlphaFoldDB" id="A0A8J2WHC1"/>
<evidence type="ECO:0000313" key="2">
    <source>
        <dbReference type="Proteomes" id="UP000789390"/>
    </source>
</evidence>
<name>A0A8J2WHC1_9CRUS</name>
<evidence type="ECO:0000313" key="1">
    <source>
        <dbReference type="EMBL" id="CAH0099494.1"/>
    </source>
</evidence>
<comment type="caution">
    <text evidence="1">The sequence shown here is derived from an EMBL/GenBank/DDBJ whole genome shotgun (WGS) entry which is preliminary data.</text>
</comment>
<proteinExistence type="predicted"/>
<dbReference type="Proteomes" id="UP000789390">
    <property type="component" value="Unassembled WGS sequence"/>
</dbReference>
<sequence>MHQHQLEFTSLLQHQLRPTCTIFYQHHLELAYLMHQNLLMLTSNNLIVSSTVYVPPASTPTEANMQQLVSSSTISTIVQQGIGGFRFSDKSFTITYINTYSRWACCNNTNKILRACCIISTGVYVPASASTEANIQQKPVSTSTGVYVPDSSTPTEDNMQELVSASTSTGVYVPASSTAEATNIQELVQHPPSL</sequence>
<dbReference type="EMBL" id="CAKKLH010000020">
    <property type="protein sequence ID" value="CAH0099494.1"/>
    <property type="molecule type" value="Genomic_DNA"/>
</dbReference>
<gene>
    <name evidence="1" type="ORF">DGAL_LOCUS1633</name>
</gene>
<protein>
    <submittedName>
        <fullName evidence="1">Uncharacterized protein</fullName>
    </submittedName>
</protein>
<reference evidence="1" key="1">
    <citation type="submission" date="2021-11" db="EMBL/GenBank/DDBJ databases">
        <authorList>
            <person name="Schell T."/>
        </authorList>
    </citation>
    <scope>NUCLEOTIDE SEQUENCE</scope>
    <source>
        <strain evidence="1">M5</strain>
    </source>
</reference>
<accession>A0A8J2WHC1</accession>
<keyword evidence="2" id="KW-1185">Reference proteome</keyword>
<organism evidence="1 2">
    <name type="scientific">Daphnia galeata</name>
    <dbReference type="NCBI Taxonomy" id="27404"/>
    <lineage>
        <taxon>Eukaryota</taxon>
        <taxon>Metazoa</taxon>
        <taxon>Ecdysozoa</taxon>
        <taxon>Arthropoda</taxon>
        <taxon>Crustacea</taxon>
        <taxon>Branchiopoda</taxon>
        <taxon>Diplostraca</taxon>
        <taxon>Cladocera</taxon>
        <taxon>Anomopoda</taxon>
        <taxon>Daphniidae</taxon>
        <taxon>Daphnia</taxon>
    </lineage>
</organism>